<keyword evidence="7 8" id="KW-0472">Membrane</keyword>
<evidence type="ECO:0000256" key="3">
    <source>
        <dbReference type="ARBA" id="ARBA00022448"/>
    </source>
</evidence>
<protein>
    <recommendedName>
        <fullName evidence="8">Probable membrane transporter protein</fullName>
    </recommendedName>
</protein>
<evidence type="ECO:0000256" key="8">
    <source>
        <dbReference type="RuleBase" id="RU363041"/>
    </source>
</evidence>
<proteinExistence type="inferred from homology"/>
<comment type="subcellular location">
    <subcellularLocation>
        <location evidence="1 8">Cell membrane</location>
        <topology evidence="1 8">Multi-pass membrane protein</topology>
    </subcellularLocation>
</comment>
<evidence type="ECO:0000256" key="7">
    <source>
        <dbReference type="ARBA" id="ARBA00023136"/>
    </source>
</evidence>
<gene>
    <name evidence="9" type="ORF">DSCA_39290</name>
</gene>
<comment type="similarity">
    <text evidence="2 8">Belongs to the 4-toluene sulfonate uptake permease (TSUP) (TC 2.A.102) family.</text>
</comment>
<evidence type="ECO:0000256" key="5">
    <source>
        <dbReference type="ARBA" id="ARBA00022692"/>
    </source>
</evidence>
<evidence type="ECO:0000313" key="10">
    <source>
        <dbReference type="Proteomes" id="UP000427906"/>
    </source>
</evidence>
<organism evidence="9 10">
    <name type="scientific">Desulfosarcina alkanivorans</name>
    <dbReference type="NCBI Taxonomy" id="571177"/>
    <lineage>
        <taxon>Bacteria</taxon>
        <taxon>Pseudomonadati</taxon>
        <taxon>Thermodesulfobacteriota</taxon>
        <taxon>Desulfobacteria</taxon>
        <taxon>Desulfobacterales</taxon>
        <taxon>Desulfosarcinaceae</taxon>
        <taxon>Desulfosarcina</taxon>
    </lineage>
</organism>
<dbReference type="AlphaFoldDB" id="A0A5K7YQ39"/>
<evidence type="ECO:0000256" key="1">
    <source>
        <dbReference type="ARBA" id="ARBA00004651"/>
    </source>
</evidence>
<keyword evidence="3" id="KW-0813">Transport</keyword>
<accession>A0A5K7YQ39</accession>
<dbReference type="PANTHER" id="PTHR30269:SF37">
    <property type="entry name" value="MEMBRANE TRANSPORTER PROTEIN"/>
    <property type="match status" value="1"/>
</dbReference>
<feature type="transmembrane region" description="Helical" evidence="8">
    <location>
        <begin position="113"/>
        <end position="132"/>
    </location>
</feature>
<feature type="transmembrane region" description="Helical" evidence="8">
    <location>
        <begin position="144"/>
        <end position="169"/>
    </location>
</feature>
<dbReference type="Proteomes" id="UP000427906">
    <property type="component" value="Chromosome"/>
</dbReference>
<evidence type="ECO:0000256" key="4">
    <source>
        <dbReference type="ARBA" id="ARBA00022475"/>
    </source>
</evidence>
<dbReference type="OrthoDB" id="5431279at2"/>
<keyword evidence="5 8" id="KW-0812">Transmembrane</keyword>
<sequence length="262" mass="27679">MNINFSCLPSRHKMNESSAFLLFSMATVAAAGYVRGYGGFGFSMITVAALSFFYTPAQVVPVVLLLEVAASLFLLPGAWPSVAWPVLSWMLLGVCLGTPLGVWLLAGMSPPAMKMAVAAIIFMLALLLRRGFAVVRQLNRPETIVAGVAAGVLNGAAAIGGPPAILFFFSTPSGAAVSRASLIFFFMVTDILAAGACIASGLLTPGHAGRALILALPMTAGLFLGKRSFLRTSETRFRKRALLFLMWLSGLMLVRAVYEVAA</sequence>
<keyword evidence="4 8" id="KW-1003">Cell membrane</keyword>
<reference evidence="9 10" key="1">
    <citation type="submission" date="2019-11" db="EMBL/GenBank/DDBJ databases">
        <title>Comparative genomics of hydrocarbon-degrading Desulfosarcina strains.</title>
        <authorList>
            <person name="Watanabe M."/>
            <person name="Kojima H."/>
            <person name="Fukui M."/>
        </authorList>
    </citation>
    <scope>NUCLEOTIDE SEQUENCE [LARGE SCALE GENOMIC DNA]</scope>
    <source>
        <strain evidence="9 10">PL12</strain>
    </source>
</reference>
<keyword evidence="6 8" id="KW-1133">Transmembrane helix</keyword>
<keyword evidence="10" id="KW-1185">Reference proteome</keyword>
<feature type="transmembrane region" description="Helical" evidence="8">
    <location>
        <begin position="86"/>
        <end position="106"/>
    </location>
</feature>
<feature type="transmembrane region" description="Helical" evidence="8">
    <location>
        <begin position="181"/>
        <end position="203"/>
    </location>
</feature>
<dbReference type="InterPro" id="IPR002781">
    <property type="entry name" value="TM_pro_TauE-like"/>
</dbReference>
<evidence type="ECO:0000256" key="2">
    <source>
        <dbReference type="ARBA" id="ARBA00009142"/>
    </source>
</evidence>
<dbReference type="PANTHER" id="PTHR30269">
    <property type="entry name" value="TRANSMEMBRANE PROTEIN YFCA"/>
    <property type="match status" value="1"/>
</dbReference>
<feature type="transmembrane region" description="Helical" evidence="8">
    <location>
        <begin position="241"/>
        <end position="258"/>
    </location>
</feature>
<dbReference type="EMBL" id="AP021874">
    <property type="protein sequence ID" value="BBO69999.1"/>
    <property type="molecule type" value="Genomic_DNA"/>
</dbReference>
<dbReference type="KEGG" id="dalk:DSCA_39290"/>
<dbReference type="InterPro" id="IPR052017">
    <property type="entry name" value="TSUP"/>
</dbReference>
<name>A0A5K7YQ39_9BACT</name>
<dbReference type="Pfam" id="PF01925">
    <property type="entry name" value="TauE"/>
    <property type="match status" value="1"/>
</dbReference>
<evidence type="ECO:0000256" key="6">
    <source>
        <dbReference type="ARBA" id="ARBA00022989"/>
    </source>
</evidence>
<evidence type="ECO:0000313" key="9">
    <source>
        <dbReference type="EMBL" id="BBO69999.1"/>
    </source>
</evidence>
<feature type="transmembrane region" description="Helical" evidence="8">
    <location>
        <begin position="62"/>
        <end position="80"/>
    </location>
</feature>
<dbReference type="GO" id="GO:0005886">
    <property type="term" value="C:plasma membrane"/>
    <property type="evidence" value="ECO:0007669"/>
    <property type="project" value="UniProtKB-SubCell"/>
</dbReference>